<dbReference type="PANTHER" id="PTHR45527:SF16">
    <property type="entry name" value="NONRIBOSOMAL PEPTIDE SYNTHASE ATNA-RELATED"/>
    <property type="match status" value="1"/>
</dbReference>
<dbReference type="InterPro" id="IPR001242">
    <property type="entry name" value="Condensation_dom"/>
</dbReference>
<comment type="similarity">
    <text evidence="5">Belongs to the NRP synthetase family.</text>
</comment>
<dbReference type="FunFam" id="3.30.300.30:FF:000015">
    <property type="entry name" value="Nonribosomal peptide synthase SidD"/>
    <property type="match status" value="3"/>
</dbReference>
<dbReference type="GO" id="GO:0043041">
    <property type="term" value="P:amino acid activation for nonribosomal peptide biosynthetic process"/>
    <property type="evidence" value="ECO:0007669"/>
    <property type="project" value="TreeGrafter"/>
</dbReference>
<sequence>MAPYLSAEAETPVAVNQFDNPLSSKGPIVQVNEKSAQLCLKLSPELEEFCTKSGITSHKILLSAWAITLSYYTASETVTLGGTEWQRDGTCYNIRYEVGLDDDTPLLRAVEQFQTSSYSGSTEDTDEASPGMKMVDTFVVQKLSNSGLPVDNRPAFKIRGCKTPLSDTVIVDVVNRGLTEQVELDVYLNESLGRHLTNMSRTFQQVVAEMLLKPTGKLGDLNLCNTWDITTLAMWNGEISTEGSDKCLHDLISLRCAEDPDYPAVQSWDGNLSYGQLDEFSSILAARLSASHPSVGPEKFVPLLFEKSKWAVVSVLAVVKAGAAFVLLDPSLPLKRLEHICRQVKATVVITSPQNSKLAGALEIPIFIASEKKVATHSPMSCSGPLVRPSNALYAIFTSGSTGNPKGIVIEHGSFLSSALAYIKTVDLNRSSRVLQFASYAFDVSVSDILYSLLSGATLCIPSDAERNNNLVELVDRLKPNWMDLTPSFLRSLSPADLYSVKTIVLSGEAMTQDVIAKWDSEARLLNVYGPAECSVQTTVQTSVAADPVNIGYAITGASWVVSPSDHNRLMPIGAIGELLIEGTHVGRGYIDSPENTRKAFIRSTEWLPEFRMDHKALYKTGDLVHYQPDGSLRYIGRKDTQVKLRGQRIELGEVEHYVRECFTESRDVVTEMVKPQYEGGTPMLIAFVYCPGERNGRNGNEVGKDTLFAQPDDSFRGHSAAAREKMANNLPVYMIPSVFIPLLRVPLSSTGKTDRKLLRSQAAALSRANLDSYSVNINKTRVPPSSDMEKCLHSVFAEVLNLSPEILGIDDDFFHSGGDSITAMQVISQCRKQGIALALGEIFRLKTIIKIAKGASFGATSSLSRQQQEDQVGVPFGLSPIQDMYFEDCPEGHNDFNQSFFLAFARHVGEVELMRAMELLITRHSMLRARFHRSKEGKWTQSISQDVVGSYRLESHRLSRREEVTAIMMDSQTRLNPQTGPLFSVDFIEIADDKSQYVFLVAHHLVIDLVSWRILLAELEEVLETGTISQEIPIPFQAWYKLQLEYAQKHLPPQKALHFTPTLVEADYWGMKGRKNIYGNVIHAYLKVDEALTTALLKDANLAFDTQPVEILHASLLHSFMKCFPDREPPLIFNEGHGREPWDSSIDISRTVGWFTTIWPTEVLVDDRNDVVDIVRRVKDGRRKVPGRGWPYFASRYLNDKGRAAFNGYTPFEIVFNFHGLYQQLERKDGLLQQVPWKYEASCDNGPNVVLPGLFEITAVIIHGSLQFEFMYSREMQHQDAIRHWIRSCASSLHEAIEGLLVHEESPTLSDFPLLPLTYNGLTQLTTEILPQLGISLNDIDEIYPCLPMQEGILLSQIRNNSHYQTRTMIELVSSNGAIDTVRVRDAWQQVTNRHPSLRTVFVKSSLSGAMYDQLVLKSMQAQVRILPRARNHEAAEILYKERRNFSELGQPLHLLTVCENSDGQVLADLGFNHAIIDGVSISTLLEEFKLAYMGELTESPASHYSEFVNYIQNMSHQETRKYWVNYLGNSDPCLFPVLTDGVFLSTGLEANKLERTKITLEDLPDLHEWCRARDITLSTLLRVSWALVLRCFTQMDDVCFGYMNSGREAPIDGIEEIVGLCANIIICRLELFKERNIAGIFQSDKTDFLNSLSNQNASLADIMHAINMSNQTLFNTILSIQNKSTPSEIGNSNFVVKELFEDDPTEYDISVNIELSGSGKNISAYLGYWTASLSRWQAQNVSTTFSHIISEIVNSPNLSTIENLNYFGVAHKWQVAKWNIDAAASVDCCTHTLIKERCKFQPEAQAICSWDGNMTYMELDEISSKLATKLVTAGVKPDSIVPLYFEKCKWAPVAMLGVLKAGGAFVLLDPSYPKQRLQKIYQDTGAILVVTTPPLSAGAEQLTKQVIVISEEVSSWNIDEALLSTVSVTPKNAMYSVFTSGSTGEPKGVIIEHTAFLTSARGHSATLHLDSRSRVFQFASYTFDATICETLTALLVGGCICTPSEAERWNDISGAIARLNANWMFITPALARTLDPSRFASLRTMVIGGELITTAETRLWCDKLQLLLAYGPSECSVICAVTDPVKTISDPRNLGHIFAGSSWIVDQHDHNKLVPIGSVGELIIEGPLIAREYINRPEKNAEAFVEEPAWLYDFRWSRKSRFYKTGDLVQYAVDGTIRYVGRKDTQIKLRGQRLELGEIEHRLRQAFPSAKDVIVDVVLSSVKKTRALIGFVYCGNEAKSSPEKIWNIPSEIFTLHAQEARKRLQKELPSYMIPESILPLANIPLTKNGKFDRKLLRKEVEKMSSEALLTLDSDKKSKRRPSNEIERKLQDLVCRVLGLSEDRLGMDDSFFHLGGDSISAMKLVGVARTEKLGITVADIFKNPRLEDLASALRHNLDLKADRIEPFSLLGNDEARNAAIEKVVGTRLIEMKDIEDIYPCTPLQEGMMALSIKTPGTYTMQHIFQLPELVDTKQLQVAWDRAIESNPILRTRIYQGDCGKAQQVVVRSRIEWQESNSLDAYLIQDRNIPMKLMGPLIRLALINDQAGGSKRYMAITLHHALYDGWSECLLLEAVEAAYRGEELKQRPFAPLIKYISQGYEAARGFWHTQFSDVKAVAFPPLPSENYSAIPSFTIQRSVRLTNYHQNGFTLNCQLRLAWATVISQYTASEDVVFGVTVTGRDAQVPEIESMTGPALATVPLRVQLRSNDNVGDNLQDIQDQFAQSIPFEQFGLQNIGALGEDAAAACRFNSLLLVQPYVEEPQWEIFNQQVPIPGQSTFDTYPLTLQCTLGKDIVDVEAIFDANVLSHEMMERILGQFVHLFEEMAKDLSKPIKSINLIGPDDMALLKVLNGEPPRKQELLTHALIQQQCERQPDAQAVCAWDGNLTYSQLDSHTKRLAAYLNSLGVGTEMIIPLCFEKSKWTTVAMLGVMRAGAAFVLLDPSSQPVQRMAEMCQQVSASLILSSEKYASKIQQLSYEIVTIADSEPIWKTETPNWQPPYICPNNAIYSVFTSGSTGKPKCITIEHLGFASSADANRKILGLGSNTRVLQFSSYSFDVCIENNLTTLVAGGCICVPSEADCKGDLAKSARDFKVTYADLTPSVARILEPHDIPTVEIVILGGEAMAAEDVARWSKKVRLVNAYGPAECSVTSTIQPDVGLQVNPANIGRPCAARCWVVDRFDHLRLLPIGAIGELVIEGPIVGRGYLNNPAASEAFIEAPAWLSAIRDGESYRMYKTGDLVQYNVDGTLTYIGRKDLQVKLNGQRIELGDVESHVRRHFRASRDVVVQVVTHTELGNHSRLVAFVWQEHEQNGVIEGEASLLRAATERFRQDVRSAEEKLRQSLPNFMVPTTFIPLSELPLNASGKADRKRLLEAVLALSREDIQSYAPARERRPVSTEMERKIQAIWARTLKISPSEISAGDSFFQLGGDSIAAMKVAAAARTEGVFISLQDLFQNAPLEKLAKAGEAKVNAADEAIDWTKEIAVCPGLEMPLVKLPPRQTPESKVEVILTGCTGFLGHEILRQLEECPEISKIHCVAIRAKGTGVARNDSLNSEKIVTYTGDLALPRLGLSREEEERILARCGAIIHCGALVSFVQGYQTLYGPNVASTKELARWAMKNFIPYHFVSTAGVGHLSGADFFDQVSVSAYPPPTDGSDGYTASKWASEAYLENVNQKFGLPIYIHRPTNIIGTSTSQIDVVNNLLTYSRKIKMVPRFTNWTGYLDLINVRYVASDIVESVLKLRTPTSTDRYGLEYIHEGGEIVVPIQQLGEYLGKEAGGPSFKNVDLDCWVASANEHGINPLVGDYLKDLRDQEIEVSLPLAKCNRTMETLATLNRENGANGVHITNGVNGIKVDGTAEANGLH</sequence>
<keyword evidence="3" id="KW-0436">Ligase</keyword>
<dbReference type="FunFam" id="3.40.50.12780:FF:000014">
    <property type="entry name" value="Nonribosomal peptide synthetase 1"/>
    <property type="match status" value="3"/>
</dbReference>
<evidence type="ECO:0000256" key="2">
    <source>
        <dbReference type="ARBA" id="ARBA00022553"/>
    </source>
</evidence>
<dbReference type="Gene3D" id="3.40.50.720">
    <property type="entry name" value="NAD(P)-binding Rossmann-like Domain"/>
    <property type="match status" value="1"/>
</dbReference>
<dbReference type="GO" id="GO:0005737">
    <property type="term" value="C:cytoplasm"/>
    <property type="evidence" value="ECO:0007669"/>
    <property type="project" value="TreeGrafter"/>
</dbReference>
<keyword evidence="1" id="KW-0596">Phosphopantetheine</keyword>
<evidence type="ECO:0000313" key="8">
    <source>
        <dbReference type="Proteomes" id="UP000002035"/>
    </source>
</evidence>
<dbReference type="EMBL" id="DS995704">
    <property type="protein sequence ID" value="EEQ31968.1"/>
    <property type="molecule type" value="Genomic_DNA"/>
</dbReference>
<dbReference type="HOGENOM" id="CLU_000022_60_4_1"/>
<feature type="domain" description="Carrier" evidence="6">
    <location>
        <begin position="3395"/>
        <end position="3471"/>
    </location>
</feature>
<dbReference type="SUPFAM" id="SSF52777">
    <property type="entry name" value="CoA-dependent acyltransferases"/>
    <property type="match status" value="7"/>
</dbReference>
<dbReference type="GO" id="GO:0016874">
    <property type="term" value="F:ligase activity"/>
    <property type="evidence" value="ECO:0007669"/>
    <property type="project" value="UniProtKB-KW"/>
</dbReference>
<gene>
    <name evidence="7" type="ORF">MCYG_04787</name>
</gene>
<dbReference type="Gene3D" id="3.40.50.12780">
    <property type="entry name" value="N-terminal domain of ligase-like"/>
    <property type="match status" value="3"/>
</dbReference>
<dbReference type="CDD" id="cd19545">
    <property type="entry name" value="FUM14_C_NRPS-like"/>
    <property type="match status" value="1"/>
</dbReference>
<dbReference type="Proteomes" id="UP000002035">
    <property type="component" value="Unassembled WGS sequence"/>
</dbReference>
<dbReference type="Pfam" id="PF00501">
    <property type="entry name" value="AMP-binding"/>
    <property type="match status" value="3"/>
</dbReference>
<dbReference type="PROSITE" id="PS00012">
    <property type="entry name" value="PHOSPHOPANTETHEINE"/>
    <property type="match status" value="1"/>
</dbReference>
<dbReference type="GO" id="GO:0044550">
    <property type="term" value="P:secondary metabolite biosynthetic process"/>
    <property type="evidence" value="ECO:0007669"/>
    <property type="project" value="TreeGrafter"/>
</dbReference>
<dbReference type="FunFam" id="3.40.50.980:FF:000001">
    <property type="entry name" value="Non-ribosomal peptide synthetase"/>
    <property type="match status" value="1"/>
</dbReference>
<dbReference type="FunFam" id="3.30.559.30:FF:000003">
    <property type="entry name" value="Nonribosomal peptide synthase SidD"/>
    <property type="match status" value="1"/>
</dbReference>
<evidence type="ECO:0000256" key="1">
    <source>
        <dbReference type="ARBA" id="ARBA00022450"/>
    </source>
</evidence>
<dbReference type="PROSITE" id="PS50075">
    <property type="entry name" value="CARRIER"/>
    <property type="match status" value="3"/>
</dbReference>
<evidence type="ECO:0000256" key="3">
    <source>
        <dbReference type="ARBA" id="ARBA00022598"/>
    </source>
</evidence>
<keyword evidence="4" id="KW-0677">Repeat</keyword>
<dbReference type="Gene3D" id="3.30.559.30">
    <property type="entry name" value="Nonribosomal peptide synthetase, condensation domain"/>
    <property type="match status" value="4"/>
</dbReference>
<dbReference type="InterPro" id="IPR036736">
    <property type="entry name" value="ACP-like_sf"/>
</dbReference>
<dbReference type="CDD" id="cd05918">
    <property type="entry name" value="A_NRPS_SidN3_like"/>
    <property type="match status" value="3"/>
</dbReference>
<dbReference type="InterPro" id="IPR009081">
    <property type="entry name" value="PP-bd_ACP"/>
</dbReference>
<dbReference type="CDD" id="cd19534">
    <property type="entry name" value="E_NRPS"/>
    <property type="match status" value="1"/>
</dbReference>
<dbReference type="InterPro" id="IPR006162">
    <property type="entry name" value="Ppantetheine_attach_site"/>
</dbReference>
<dbReference type="Pfam" id="PF07993">
    <property type="entry name" value="NAD_binding_4"/>
    <property type="match status" value="1"/>
</dbReference>
<evidence type="ECO:0000256" key="4">
    <source>
        <dbReference type="ARBA" id="ARBA00022737"/>
    </source>
</evidence>
<dbReference type="Gene3D" id="3.30.300.30">
    <property type="match status" value="3"/>
</dbReference>
<reference evidence="8" key="1">
    <citation type="journal article" date="2012" name="MBio">
        <title>Comparative genome analysis of Trichophyton rubrum and related dermatophytes reveals candidate genes involved in infection.</title>
        <authorList>
            <person name="Martinez D.A."/>
            <person name="Oliver B.G."/>
            <person name="Graeser Y."/>
            <person name="Goldberg J.M."/>
            <person name="Li W."/>
            <person name="Martinez-Rossi N.M."/>
            <person name="Monod M."/>
            <person name="Shelest E."/>
            <person name="Barton R.C."/>
            <person name="Birch E."/>
            <person name="Brakhage A.A."/>
            <person name="Chen Z."/>
            <person name="Gurr S.J."/>
            <person name="Heiman D."/>
            <person name="Heitman J."/>
            <person name="Kosti I."/>
            <person name="Rossi A."/>
            <person name="Saif S."/>
            <person name="Samalova M."/>
            <person name="Saunders C.W."/>
            <person name="Shea T."/>
            <person name="Summerbell R.C."/>
            <person name="Xu J."/>
            <person name="Young S."/>
            <person name="Zeng Q."/>
            <person name="Birren B.W."/>
            <person name="Cuomo C.A."/>
            <person name="White T.C."/>
        </authorList>
    </citation>
    <scope>NUCLEOTIDE SEQUENCE [LARGE SCALE GENOMIC DNA]</scope>
    <source>
        <strain evidence="8">ATCC MYA-4605 / CBS 113480</strain>
    </source>
</reference>
<dbReference type="InterPro" id="IPR042099">
    <property type="entry name" value="ANL_N_sf"/>
</dbReference>
<dbReference type="Pfam" id="PF00668">
    <property type="entry name" value="Condensation"/>
    <property type="match status" value="3"/>
</dbReference>
<dbReference type="FunFam" id="1.10.1200.10:FF:000005">
    <property type="entry name" value="Nonribosomal peptide synthetase 1"/>
    <property type="match status" value="2"/>
</dbReference>
<dbReference type="SUPFAM" id="SSF56801">
    <property type="entry name" value="Acetyl-CoA synthetase-like"/>
    <property type="match status" value="3"/>
</dbReference>
<dbReference type="PANTHER" id="PTHR45527">
    <property type="entry name" value="NONRIBOSOMAL PEPTIDE SYNTHETASE"/>
    <property type="match status" value="1"/>
</dbReference>
<dbReference type="eggNOG" id="KOG1178">
    <property type="taxonomic scope" value="Eukaryota"/>
</dbReference>
<dbReference type="InterPro" id="IPR000873">
    <property type="entry name" value="AMP-dep_synth/lig_dom"/>
</dbReference>
<dbReference type="SUPFAM" id="SSF47336">
    <property type="entry name" value="ACP-like"/>
    <property type="match status" value="3"/>
</dbReference>
<organism evidence="7 8">
    <name type="scientific">Arthroderma otae (strain ATCC MYA-4605 / CBS 113480)</name>
    <name type="common">Microsporum canis</name>
    <dbReference type="NCBI Taxonomy" id="554155"/>
    <lineage>
        <taxon>Eukaryota</taxon>
        <taxon>Fungi</taxon>
        <taxon>Dikarya</taxon>
        <taxon>Ascomycota</taxon>
        <taxon>Pezizomycotina</taxon>
        <taxon>Eurotiomycetes</taxon>
        <taxon>Eurotiomycetidae</taxon>
        <taxon>Onygenales</taxon>
        <taxon>Arthrodermataceae</taxon>
        <taxon>Microsporum</taxon>
    </lineage>
</organism>
<dbReference type="Gene3D" id="3.30.559.10">
    <property type="entry name" value="Chloramphenicol acetyltransferase-like domain"/>
    <property type="match status" value="3"/>
</dbReference>
<dbReference type="SUPFAM" id="SSF51735">
    <property type="entry name" value="NAD(P)-binding Rossmann-fold domains"/>
    <property type="match status" value="1"/>
</dbReference>
<dbReference type="GO" id="GO:0031177">
    <property type="term" value="F:phosphopantetheine binding"/>
    <property type="evidence" value="ECO:0007669"/>
    <property type="project" value="InterPro"/>
</dbReference>
<evidence type="ECO:0000256" key="5">
    <source>
        <dbReference type="ARBA" id="ARBA00029454"/>
    </source>
</evidence>
<dbReference type="InterPro" id="IPR023213">
    <property type="entry name" value="CAT-like_dom_sf"/>
</dbReference>
<dbReference type="GeneID" id="9226063"/>
<keyword evidence="2" id="KW-0597">Phosphoprotein</keyword>
<proteinExistence type="inferred from homology"/>
<name>C5FQ15_ARTOC</name>
<dbReference type="CDD" id="cd19542">
    <property type="entry name" value="CT_NRPS-like"/>
    <property type="match status" value="1"/>
</dbReference>
<dbReference type="FunFam" id="3.30.559.30:FF:000002">
    <property type="entry name" value="Nonribosomal peptide synthase Pes1"/>
    <property type="match status" value="1"/>
</dbReference>
<evidence type="ECO:0000259" key="6">
    <source>
        <dbReference type="PROSITE" id="PS50075"/>
    </source>
</evidence>
<dbReference type="OrthoDB" id="416786at2759"/>
<dbReference type="NCBIfam" id="NF003417">
    <property type="entry name" value="PRK04813.1"/>
    <property type="match status" value="3"/>
</dbReference>
<dbReference type="InterPro" id="IPR020806">
    <property type="entry name" value="PKS_PP-bd"/>
</dbReference>
<dbReference type="SMART" id="SM00823">
    <property type="entry name" value="PKS_PP"/>
    <property type="match status" value="3"/>
</dbReference>
<keyword evidence="8" id="KW-1185">Reference proteome</keyword>
<evidence type="ECO:0000313" key="7">
    <source>
        <dbReference type="EMBL" id="EEQ31968.1"/>
    </source>
</evidence>
<dbReference type="Gene3D" id="1.10.1200.10">
    <property type="entry name" value="ACP-like"/>
    <property type="match status" value="3"/>
</dbReference>
<dbReference type="InterPro" id="IPR013120">
    <property type="entry name" value="FAR_NAD-bd"/>
</dbReference>
<dbReference type="FunFam" id="3.30.559.10:FF:000016">
    <property type="entry name" value="Nonribosomal peptide synthase Pes1"/>
    <property type="match status" value="1"/>
</dbReference>
<dbReference type="STRING" id="554155.C5FQ15"/>
<dbReference type="Pfam" id="PF00550">
    <property type="entry name" value="PP-binding"/>
    <property type="match status" value="3"/>
</dbReference>
<feature type="domain" description="Carrier" evidence="6">
    <location>
        <begin position="784"/>
        <end position="860"/>
    </location>
</feature>
<protein>
    <submittedName>
        <fullName evidence="7">Peptide synthetase</fullName>
    </submittedName>
</protein>
<feature type="domain" description="Carrier" evidence="6">
    <location>
        <begin position="2322"/>
        <end position="2398"/>
    </location>
</feature>
<dbReference type="InterPro" id="IPR010071">
    <property type="entry name" value="AA_adenyl_dom"/>
</dbReference>
<dbReference type="eggNOG" id="KOG1221">
    <property type="taxonomic scope" value="Eukaryota"/>
</dbReference>
<dbReference type="OMA" id="IRHEAIS"/>
<accession>C5FQ15</accession>
<dbReference type="NCBIfam" id="TIGR01733">
    <property type="entry name" value="AA-adenyl-dom"/>
    <property type="match status" value="3"/>
</dbReference>
<dbReference type="RefSeq" id="XP_002847050.1">
    <property type="nucleotide sequence ID" value="XM_002847004.1"/>
</dbReference>
<dbReference type="InterPro" id="IPR045851">
    <property type="entry name" value="AMP-bd_C_sf"/>
</dbReference>
<dbReference type="InterPro" id="IPR036291">
    <property type="entry name" value="NAD(P)-bd_dom_sf"/>
</dbReference>
<dbReference type="VEuPathDB" id="FungiDB:MCYG_04787"/>